<reference evidence="2" key="1">
    <citation type="submission" date="2025-08" db="UniProtKB">
        <authorList>
            <consortium name="RefSeq"/>
        </authorList>
    </citation>
    <scope>IDENTIFICATION</scope>
    <source>
        <tissue evidence="2">Young leaves</tissue>
    </source>
</reference>
<dbReference type="RefSeq" id="XP_023006653.1">
    <property type="nucleotide sequence ID" value="XM_023150885.1"/>
</dbReference>
<organism evidence="1 2">
    <name type="scientific">Cucurbita maxima</name>
    <name type="common">Pumpkin</name>
    <name type="synonym">Winter squash</name>
    <dbReference type="NCBI Taxonomy" id="3661"/>
    <lineage>
        <taxon>Eukaryota</taxon>
        <taxon>Viridiplantae</taxon>
        <taxon>Streptophyta</taxon>
        <taxon>Embryophyta</taxon>
        <taxon>Tracheophyta</taxon>
        <taxon>Spermatophyta</taxon>
        <taxon>Magnoliopsida</taxon>
        <taxon>eudicotyledons</taxon>
        <taxon>Gunneridae</taxon>
        <taxon>Pentapetalae</taxon>
        <taxon>rosids</taxon>
        <taxon>fabids</taxon>
        <taxon>Cucurbitales</taxon>
        <taxon>Cucurbitaceae</taxon>
        <taxon>Cucurbiteae</taxon>
        <taxon>Cucurbita</taxon>
    </lineage>
</organism>
<evidence type="ECO:0000313" key="2">
    <source>
        <dbReference type="RefSeq" id="XP_023006653.1"/>
    </source>
</evidence>
<sequence length="234" mass="25588">MAFKSPPVVSSSTCDNCGCDTCKSLFCGREIQSLDTKAGKSLHKFDLGPVPSRSEVDAAVIALQSLLQEYFSIESLSKWLQPLVNSYDSSILHSRGYHLLCKGLQWLLTDPTLKGLVVSLCLDKNVSDAIKNNGIVEKLQELPSSEGGNGNLGSSKPGADIGSVILSWILQMSLTKIWELIQNFVDLLNNAFLFPGKEKLEGEKREEIDEKIQSSFVLSLIIMLIVVVSRAQIG</sequence>
<dbReference type="OrthoDB" id="737041at2759"/>
<accession>A0A6J1L5J5</accession>
<gene>
    <name evidence="2" type="primary">LOC111499314</name>
</gene>
<name>A0A6J1L5J5_CUCMA</name>
<evidence type="ECO:0000313" key="1">
    <source>
        <dbReference type="Proteomes" id="UP000504608"/>
    </source>
</evidence>
<dbReference type="Proteomes" id="UP000504608">
    <property type="component" value="Unplaced"/>
</dbReference>
<dbReference type="PANTHER" id="PTHR33625:SF2">
    <property type="entry name" value="POST-SET DOMAIN-CONTAINING PROTEIN"/>
    <property type="match status" value="1"/>
</dbReference>
<proteinExistence type="predicted"/>
<keyword evidence="1" id="KW-1185">Reference proteome</keyword>
<dbReference type="KEGG" id="cmax:111499314"/>
<dbReference type="PANTHER" id="PTHR33625">
    <property type="entry name" value="OS08G0179900 PROTEIN"/>
    <property type="match status" value="1"/>
</dbReference>
<protein>
    <submittedName>
        <fullName evidence="2">Uncharacterized protein LOC111499314</fullName>
    </submittedName>
</protein>
<dbReference type="AlphaFoldDB" id="A0A6J1L5J5"/>
<dbReference type="GeneID" id="111499314"/>